<dbReference type="SUPFAM" id="SSF56235">
    <property type="entry name" value="N-terminal nucleophile aminohydrolases (Ntn hydrolases)"/>
    <property type="match status" value="1"/>
</dbReference>
<dbReference type="EMBL" id="CP000153">
    <property type="protein sequence ID" value="ABB43481.1"/>
    <property type="molecule type" value="Genomic_DNA"/>
</dbReference>
<keyword evidence="8" id="KW-0028">Amino-acid biosynthesis</keyword>
<gene>
    <name evidence="11" type="ordered locus">Suden_0200</name>
</gene>
<feature type="domain" description="Glutamine amidotransferase type-2" evidence="10">
    <location>
        <begin position="2"/>
        <end position="243"/>
    </location>
</feature>
<keyword evidence="5 9" id="KW-0067">ATP-binding</keyword>
<dbReference type="GO" id="GO:0006529">
    <property type="term" value="P:asparagine biosynthetic process"/>
    <property type="evidence" value="ECO:0007669"/>
    <property type="project" value="UniProtKB-KW"/>
</dbReference>
<dbReference type="InterPro" id="IPR014729">
    <property type="entry name" value="Rossmann-like_a/b/a_fold"/>
</dbReference>
<keyword evidence="8" id="KW-0061">Asparagine biosynthesis</keyword>
<evidence type="ECO:0000313" key="11">
    <source>
        <dbReference type="EMBL" id="ABB43481.1"/>
    </source>
</evidence>
<dbReference type="Pfam" id="PF13537">
    <property type="entry name" value="GATase_7"/>
    <property type="match status" value="1"/>
</dbReference>
<dbReference type="GO" id="GO:0005829">
    <property type="term" value="C:cytosol"/>
    <property type="evidence" value="ECO:0007669"/>
    <property type="project" value="TreeGrafter"/>
</dbReference>
<dbReference type="Gene3D" id="3.40.50.620">
    <property type="entry name" value="HUPs"/>
    <property type="match status" value="1"/>
</dbReference>
<dbReference type="PANTHER" id="PTHR43284">
    <property type="entry name" value="ASPARAGINE SYNTHETASE (GLUTAMINE-HYDROLYZING)"/>
    <property type="match status" value="1"/>
</dbReference>
<dbReference type="GO" id="GO:0004066">
    <property type="term" value="F:asparagine synthase (glutamine-hydrolyzing) activity"/>
    <property type="evidence" value="ECO:0007669"/>
    <property type="project" value="UniProtKB-EC"/>
</dbReference>
<evidence type="ECO:0000256" key="5">
    <source>
        <dbReference type="ARBA" id="ARBA00022840"/>
    </source>
</evidence>
<evidence type="ECO:0000256" key="1">
    <source>
        <dbReference type="ARBA" id="ARBA00005187"/>
    </source>
</evidence>
<protein>
    <recommendedName>
        <fullName evidence="3">asparagine synthase (glutamine-hydrolyzing)</fullName>
        <ecNumber evidence="3">6.3.5.4</ecNumber>
    </recommendedName>
</protein>
<evidence type="ECO:0000256" key="2">
    <source>
        <dbReference type="ARBA" id="ARBA00005752"/>
    </source>
</evidence>
<reference evidence="11 12" key="1">
    <citation type="journal article" date="2008" name="Appl. Environ. Microbiol.">
        <title>Genome of the epsilonproteobacterial chemolithoautotroph Sulfurimonas denitrificans.</title>
        <authorList>
            <person name="Sievert S.M."/>
            <person name="Scott K.M."/>
            <person name="Klotz M.G."/>
            <person name="Chain P.S.G."/>
            <person name="Hauser L.J."/>
            <person name="Hemp J."/>
            <person name="Huegler M."/>
            <person name="Land M."/>
            <person name="Lapidus A."/>
            <person name="Larimer F.W."/>
            <person name="Lucas S."/>
            <person name="Malfatti S.A."/>
            <person name="Meyer F."/>
            <person name="Paulsen I.T."/>
            <person name="Ren Q."/>
            <person name="Simon J."/>
            <person name="Bailey K."/>
            <person name="Diaz E."/>
            <person name="Fitzpatrick K.A."/>
            <person name="Glover B."/>
            <person name="Gwatney N."/>
            <person name="Korajkic A."/>
            <person name="Long A."/>
            <person name="Mobberley J.M."/>
            <person name="Pantry S.N."/>
            <person name="Pazder G."/>
            <person name="Peterson S."/>
            <person name="Quintanilla J.D."/>
            <person name="Sprinkle R."/>
            <person name="Stephens J."/>
            <person name="Thomas P."/>
            <person name="Vaughn R."/>
            <person name="Weber M.J."/>
            <person name="Wooten L.L."/>
        </authorList>
    </citation>
    <scope>NUCLEOTIDE SEQUENCE [LARGE SCALE GENOMIC DNA]</scope>
    <source>
        <strain evidence="12">ATCC 33889 / DSM 1251</strain>
    </source>
</reference>
<feature type="binding site" evidence="9">
    <location>
        <position position="322"/>
    </location>
    <ligand>
        <name>ATP</name>
        <dbReference type="ChEBI" id="CHEBI:30616"/>
    </ligand>
</feature>
<evidence type="ECO:0000256" key="8">
    <source>
        <dbReference type="PIRSR" id="PIRSR001589-1"/>
    </source>
</evidence>
<dbReference type="InterPro" id="IPR001962">
    <property type="entry name" value="Asn_synthase"/>
</dbReference>
<dbReference type="CDD" id="cd01991">
    <property type="entry name" value="Asn_synthase_B_C"/>
    <property type="match status" value="1"/>
</dbReference>
<dbReference type="RefSeq" id="WP_011371836.1">
    <property type="nucleotide sequence ID" value="NC_007575.1"/>
</dbReference>
<keyword evidence="6 8" id="KW-0315">Glutamine amidotransferase</keyword>
<dbReference type="EC" id="6.3.5.4" evidence="3"/>
<accession>Q30U50</accession>
<keyword evidence="11" id="KW-0436">Ligase</keyword>
<dbReference type="STRING" id="326298.Suden_0200"/>
<evidence type="ECO:0000256" key="3">
    <source>
        <dbReference type="ARBA" id="ARBA00012737"/>
    </source>
</evidence>
<comment type="pathway">
    <text evidence="1">Amino-acid biosynthesis; L-asparagine biosynthesis; L-asparagine from L-aspartate (L-Gln route): step 1/1.</text>
</comment>
<dbReference type="SUPFAM" id="SSF52402">
    <property type="entry name" value="Adenine nucleotide alpha hydrolases-like"/>
    <property type="match status" value="1"/>
</dbReference>
<dbReference type="NCBIfam" id="TIGR01536">
    <property type="entry name" value="asn_synth_AEB"/>
    <property type="match status" value="1"/>
</dbReference>
<dbReference type="InterPro" id="IPR017932">
    <property type="entry name" value="GATase_2_dom"/>
</dbReference>
<dbReference type="PROSITE" id="PS51278">
    <property type="entry name" value="GATASE_TYPE_2"/>
    <property type="match status" value="1"/>
</dbReference>
<dbReference type="Gene3D" id="3.60.20.10">
    <property type="entry name" value="Glutamine Phosphoribosylpyrophosphate, subunit 1, domain 1"/>
    <property type="match status" value="1"/>
</dbReference>
<evidence type="ECO:0000313" key="12">
    <source>
        <dbReference type="Proteomes" id="UP000002714"/>
    </source>
</evidence>
<dbReference type="InterPro" id="IPR006426">
    <property type="entry name" value="Asn_synth_AEB"/>
</dbReference>
<organism evidence="11 12">
    <name type="scientific">Sulfurimonas denitrificans (strain ATCC 33889 / DSM 1251)</name>
    <name type="common">Thiomicrospira denitrificans (strain ATCC 33889 / DSM 1251)</name>
    <dbReference type="NCBI Taxonomy" id="326298"/>
    <lineage>
        <taxon>Bacteria</taxon>
        <taxon>Pseudomonadati</taxon>
        <taxon>Campylobacterota</taxon>
        <taxon>Epsilonproteobacteria</taxon>
        <taxon>Campylobacterales</taxon>
        <taxon>Sulfurimonadaceae</taxon>
        <taxon>Sulfurimonas</taxon>
    </lineage>
</organism>
<dbReference type="OrthoDB" id="9763290at2"/>
<dbReference type="Pfam" id="PF00733">
    <property type="entry name" value="Asn_synthase"/>
    <property type="match status" value="1"/>
</dbReference>
<evidence type="ECO:0000256" key="6">
    <source>
        <dbReference type="ARBA" id="ARBA00022962"/>
    </source>
</evidence>
<evidence type="ECO:0000256" key="9">
    <source>
        <dbReference type="PIRSR" id="PIRSR001589-2"/>
    </source>
</evidence>
<name>Q30U50_SULDN</name>
<dbReference type="AlphaFoldDB" id="Q30U50"/>
<dbReference type="GO" id="GO:0005524">
    <property type="term" value="F:ATP binding"/>
    <property type="evidence" value="ECO:0007669"/>
    <property type="project" value="UniProtKB-KW"/>
</dbReference>
<evidence type="ECO:0000256" key="7">
    <source>
        <dbReference type="ARBA" id="ARBA00048741"/>
    </source>
</evidence>
<dbReference type="InterPro" id="IPR033738">
    <property type="entry name" value="AsnB_N"/>
</dbReference>
<dbReference type="eggNOG" id="COG0367">
    <property type="taxonomic scope" value="Bacteria"/>
</dbReference>
<feature type="active site" description="For GATase activity" evidence="8">
    <location>
        <position position="2"/>
    </location>
</feature>
<evidence type="ECO:0000256" key="4">
    <source>
        <dbReference type="ARBA" id="ARBA00022741"/>
    </source>
</evidence>
<dbReference type="HOGENOM" id="CLU_014658_3_1_7"/>
<dbReference type="Proteomes" id="UP000002714">
    <property type="component" value="Chromosome"/>
</dbReference>
<feature type="binding site" evidence="9">
    <location>
        <position position="129"/>
    </location>
    <ligand>
        <name>L-glutamine</name>
        <dbReference type="ChEBI" id="CHEBI:58359"/>
    </ligand>
</feature>
<keyword evidence="12" id="KW-1185">Reference proteome</keyword>
<dbReference type="KEGG" id="tdn:Suden_0200"/>
<dbReference type="PANTHER" id="PTHR43284:SF1">
    <property type="entry name" value="ASPARAGINE SYNTHETASE"/>
    <property type="match status" value="1"/>
</dbReference>
<comment type="similarity">
    <text evidence="2">Belongs to the asparagine synthetase family.</text>
</comment>
<dbReference type="InterPro" id="IPR051786">
    <property type="entry name" value="ASN_synthetase/amidase"/>
</dbReference>
<comment type="catalytic activity">
    <reaction evidence="7">
        <text>L-aspartate + L-glutamine + ATP + H2O = L-asparagine + L-glutamate + AMP + diphosphate + H(+)</text>
        <dbReference type="Rhea" id="RHEA:12228"/>
        <dbReference type="ChEBI" id="CHEBI:15377"/>
        <dbReference type="ChEBI" id="CHEBI:15378"/>
        <dbReference type="ChEBI" id="CHEBI:29985"/>
        <dbReference type="ChEBI" id="CHEBI:29991"/>
        <dbReference type="ChEBI" id="CHEBI:30616"/>
        <dbReference type="ChEBI" id="CHEBI:33019"/>
        <dbReference type="ChEBI" id="CHEBI:58048"/>
        <dbReference type="ChEBI" id="CHEBI:58359"/>
        <dbReference type="ChEBI" id="CHEBI:456215"/>
        <dbReference type="EC" id="6.3.5.4"/>
    </reaction>
</comment>
<sequence length="655" mass="76402">MCGIIGVVSLKKPSLNIEYTNAMIKTLHHRGPDGSGSCFFHTGCRHTKRISFFKAYYKNINTNELHPHDWDLFFGHTRLSIQDLSINAHQPMSDLSQNIWITYNGEIYNFKELKAELQICGHRFKSNSDTEVIIYSYIEWGIECIKKFNGMFAFALYDNFKKELFLTRDRYGIKPLYYTLNNDGTLLFASETKSILEYKDYSYEVDKAALVEYFTFQNIFTDKTLHENIKLLPAGNYIKINLREKEHSLKTQQYWDFDFTKPLNLKDEREYTEELDRLFTQAVNRQLVSDVEVGSYLSGGIDSGAIAAIASKSIKNLKTFTVGFDLNSASGLELAYDERQKAEYMSYLFKTEHYEMVLKSGDMERCLSDFTYHLEEPRVGQSYPNYYANKLASKFVKVVLAGTGSDELFAGYPWRYYRAVNNVDFDEYINKYYEFWQRLIPNREICKVFKPIWGDVKDVCTRDIFADVFKKHSNRLTSPEDYVNHSLYFEAKTFLHGLLVVEDKLSMAHSLETRVPFLDNDLVDFSQQIPVNLKLSNLQNIISMNENETGNKQHKYFQKSNDGKNILRETASRYIPNNITTLTKQGFSSPDASWFKGESIEFVKEKLLNKDANIYKYMDKDAVQSSVNEHLNGKQNRRLFIWSLLNFEEWSNIYG</sequence>
<proteinExistence type="inferred from homology"/>
<dbReference type="PIRSF" id="PIRSF001589">
    <property type="entry name" value="Asn_synthetase_glu-h"/>
    <property type="match status" value="1"/>
</dbReference>
<keyword evidence="4 9" id="KW-0547">Nucleotide-binding</keyword>
<dbReference type="CDD" id="cd00712">
    <property type="entry name" value="AsnB"/>
    <property type="match status" value="1"/>
</dbReference>
<dbReference type="InterPro" id="IPR029055">
    <property type="entry name" value="Ntn_hydrolases_N"/>
</dbReference>
<evidence type="ECO:0000259" key="10">
    <source>
        <dbReference type="PROSITE" id="PS51278"/>
    </source>
</evidence>